<feature type="transmembrane region" description="Helical" evidence="1">
    <location>
        <begin position="20"/>
        <end position="40"/>
    </location>
</feature>
<dbReference type="Proteomes" id="UP001199631">
    <property type="component" value="Unassembled WGS sequence"/>
</dbReference>
<feature type="transmembrane region" description="Helical" evidence="1">
    <location>
        <begin position="216"/>
        <end position="237"/>
    </location>
</feature>
<evidence type="ECO:0000313" key="2">
    <source>
        <dbReference type="EMBL" id="MCG3419201.1"/>
    </source>
</evidence>
<feature type="transmembrane region" description="Helical" evidence="1">
    <location>
        <begin position="103"/>
        <end position="130"/>
    </location>
</feature>
<dbReference type="EMBL" id="JAIFZM010000006">
    <property type="protein sequence ID" value="MCG3419201.1"/>
    <property type="molecule type" value="Genomic_DNA"/>
</dbReference>
<dbReference type="AlphaFoldDB" id="A0AAW5B741"/>
<dbReference type="RefSeq" id="WP_238019392.1">
    <property type="nucleotide sequence ID" value="NZ_JAIFZM010000006.1"/>
</dbReference>
<reference evidence="2 3" key="1">
    <citation type="journal article" date="2022" name="Evol. Bioinform. Online">
        <title>Draft Genome Sequence of Oceanobacillus jordanicus Strain GSFE11, a Halotolerant Plant Growth-Promoting Bacterial Endophyte Isolated From the Jordan Valley.</title>
        <authorList>
            <person name="Alhindi T."/>
            <person name="Albdaiwi R."/>
        </authorList>
    </citation>
    <scope>NUCLEOTIDE SEQUENCE [LARGE SCALE GENOMIC DNA]</scope>
    <source>
        <strain evidence="2 3">GSFE11</strain>
    </source>
</reference>
<protein>
    <recommendedName>
        <fullName evidence="4">ABC transporter permease</fullName>
    </recommendedName>
</protein>
<evidence type="ECO:0000313" key="3">
    <source>
        <dbReference type="Proteomes" id="UP001199631"/>
    </source>
</evidence>
<organism evidence="2 3">
    <name type="scientific">Oceanobacillus jordanicus</name>
    <dbReference type="NCBI Taxonomy" id="2867266"/>
    <lineage>
        <taxon>Bacteria</taxon>
        <taxon>Bacillati</taxon>
        <taxon>Bacillota</taxon>
        <taxon>Bacilli</taxon>
        <taxon>Bacillales</taxon>
        <taxon>Bacillaceae</taxon>
        <taxon>Oceanobacillus</taxon>
    </lineage>
</organism>
<feature type="transmembrane region" description="Helical" evidence="1">
    <location>
        <begin position="150"/>
        <end position="170"/>
    </location>
</feature>
<gene>
    <name evidence="2" type="ORF">K3T81_08555</name>
</gene>
<keyword evidence="3" id="KW-1185">Reference proteome</keyword>
<accession>A0AAW5B741</accession>
<comment type="caution">
    <text evidence="2">The sequence shown here is derived from an EMBL/GenBank/DDBJ whole genome shotgun (WGS) entry which is preliminary data.</text>
</comment>
<sequence length="245" mass="27207">MSLNNMSLGTLVGKQYLFKWKAFAGVFNSMIALQLLAIVFSAGGVGQTGTSTGSVSIDLYYYSVDNVVGFTMVWAFFKSILITTKSYRNDDYLFVTNRLSSNLANILFVFSASVVAGLTAILSGYVIQMIQYVQGNTFLTEANPLSLGEWFTGAFATILYILFIGALGYLIGSVVQLHRTLVIIIPVALLGFLFVYDFNEPGMISMFKFYFKENIFWLFAMKILGTVLLLFAASMLVSNRLEVRK</sequence>
<feature type="transmembrane region" description="Helical" evidence="1">
    <location>
        <begin position="177"/>
        <end position="196"/>
    </location>
</feature>
<keyword evidence="1" id="KW-0472">Membrane</keyword>
<evidence type="ECO:0008006" key="4">
    <source>
        <dbReference type="Google" id="ProtNLM"/>
    </source>
</evidence>
<feature type="transmembrane region" description="Helical" evidence="1">
    <location>
        <begin position="60"/>
        <end position="82"/>
    </location>
</feature>
<name>A0AAW5B741_9BACI</name>
<keyword evidence="1" id="KW-0812">Transmembrane</keyword>
<keyword evidence="1" id="KW-1133">Transmembrane helix</keyword>
<evidence type="ECO:0000256" key="1">
    <source>
        <dbReference type="SAM" id="Phobius"/>
    </source>
</evidence>
<proteinExistence type="predicted"/>